<dbReference type="OrthoDB" id="9810913at2"/>
<evidence type="ECO:0000256" key="6">
    <source>
        <dbReference type="ARBA" id="ARBA00037999"/>
    </source>
</evidence>
<keyword evidence="3 13" id="KW-0032">Aminotransferase</keyword>
<comment type="catalytic activity">
    <reaction evidence="7">
        <text>GDP-alpha-D-perosamine + 2-oxoglutarate = GDP-4-dehydro-alpha-D-rhamnose + L-glutamate</text>
        <dbReference type="Rhea" id="RHEA:36779"/>
        <dbReference type="ChEBI" id="CHEBI:16810"/>
        <dbReference type="ChEBI" id="CHEBI:29985"/>
        <dbReference type="ChEBI" id="CHEBI:57964"/>
        <dbReference type="ChEBI" id="CHEBI:73996"/>
        <dbReference type="EC" id="2.6.1.102"/>
    </reaction>
</comment>
<proteinExistence type="inferred from homology"/>
<dbReference type="GO" id="GO:0030170">
    <property type="term" value="F:pyridoxal phosphate binding"/>
    <property type="evidence" value="ECO:0007669"/>
    <property type="project" value="TreeGrafter"/>
</dbReference>
<dbReference type="InterPro" id="IPR026385">
    <property type="entry name" value="LegC-like"/>
</dbReference>
<evidence type="ECO:0000256" key="4">
    <source>
        <dbReference type="ARBA" id="ARBA00022679"/>
    </source>
</evidence>
<evidence type="ECO:0000256" key="9">
    <source>
        <dbReference type="ARBA" id="ARBA00074221"/>
    </source>
</evidence>
<evidence type="ECO:0000256" key="1">
    <source>
        <dbReference type="ARBA" id="ARBA00001933"/>
    </source>
</evidence>
<evidence type="ECO:0000313" key="13">
    <source>
        <dbReference type="EMBL" id="SMO61025.1"/>
    </source>
</evidence>
<keyword evidence="14" id="KW-1185">Reference proteome</keyword>
<comment type="similarity">
    <text evidence="6 12">Belongs to the DegT/DnrJ/EryC1 family.</text>
</comment>
<dbReference type="InterPro" id="IPR000653">
    <property type="entry name" value="DegT/StrS_aminotransferase"/>
</dbReference>
<dbReference type="RefSeq" id="WP_142603251.1">
    <property type="nucleotide sequence ID" value="NZ_FXSZ01000004.1"/>
</dbReference>
<dbReference type="SUPFAM" id="SSF53383">
    <property type="entry name" value="PLP-dependent transferases"/>
    <property type="match status" value="1"/>
</dbReference>
<evidence type="ECO:0000256" key="5">
    <source>
        <dbReference type="ARBA" id="ARBA00022898"/>
    </source>
</evidence>
<dbReference type="InterPro" id="IPR015422">
    <property type="entry name" value="PyrdxlP-dep_Trfase_small"/>
</dbReference>
<dbReference type="PIRSF" id="PIRSF000390">
    <property type="entry name" value="PLP_StrS"/>
    <property type="match status" value="1"/>
</dbReference>
<evidence type="ECO:0000313" key="14">
    <source>
        <dbReference type="Proteomes" id="UP000315971"/>
    </source>
</evidence>
<dbReference type="PANTHER" id="PTHR30244">
    <property type="entry name" value="TRANSAMINASE"/>
    <property type="match status" value="1"/>
</dbReference>
<gene>
    <name evidence="13" type="ORF">SAMN06265350_104237</name>
</gene>
<feature type="active site" description="Proton acceptor" evidence="10">
    <location>
        <position position="214"/>
    </location>
</feature>
<evidence type="ECO:0000256" key="8">
    <source>
        <dbReference type="ARBA" id="ARBA00066317"/>
    </source>
</evidence>
<evidence type="ECO:0000256" key="3">
    <source>
        <dbReference type="ARBA" id="ARBA00022576"/>
    </source>
</evidence>
<dbReference type="Gene3D" id="3.90.1150.10">
    <property type="entry name" value="Aspartate Aminotransferase, domain 1"/>
    <property type="match status" value="1"/>
</dbReference>
<dbReference type="CDD" id="cd00616">
    <property type="entry name" value="AHBA_syn"/>
    <property type="match status" value="1"/>
</dbReference>
<name>A0A521CNR3_9SPHI</name>
<comment type="cofactor">
    <cofactor evidence="1">
        <name>pyridoxal 5'-phosphate</name>
        <dbReference type="ChEBI" id="CHEBI:597326"/>
    </cofactor>
</comment>
<evidence type="ECO:0000256" key="7">
    <source>
        <dbReference type="ARBA" id="ARBA00051587"/>
    </source>
</evidence>
<dbReference type="NCBIfam" id="TIGR04181">
    <property type="entry name" value="NHT_00031"/>
    <property type="match status" value="1"/>
</dbReference>
<dbReference type="EC" id="2.6.1.102" evidence="8"/>
<comment type="pathway">
    <text evidence="2">Bacterial outer membrane biogenesis; LPS O-antigen biosynthesis.</text>
</comment>
<organism evidence="13 14">
    <name type="scientific">Solitalea koreensis</name>
    <dbReference type="NCBI Taxonomy" id="543615"/>
    <lineage>
        <taxon>Bacteria</taxon>
        <taxon>Pseudomonadati</taxon>
        <taxon>Bacteroidota</taxon>
        <taxon>Sphingobacteriia</taxon>
        <taxon>Sphingobacteriales</taxon>
        <taxon>Sphingobacteriaceae</taxon>
        <taxon>Solitalea</taxon>
    </lineage>
</organism>
<keyword evidence="4 13" id="KW-0808">Transferase</keyword>
<dbReference type="InterPro" id="IPR015424">
    <property type="entry name" value="PyrdxlP-dep_Trfase"/>
</dbReference>
<evidence type="ECO:0000256" key="10">
    <source>
        <dbReference type="PIRSR" id="PIRSR000390-1"/>
    </source>
</evidence>
<dbReference type="EMBL" id="FXSZ01000004">
    <property type="protein sequence ID" value="SMO61025.1"/>
    <property type="molecule type" value="Genomic_DNA"/>
</dbReference>
<reference evidence="13 14" key="1">
    <citation type="submission" date="2017-05" db="EMBL/GenBank/DDBJ databases">
        <authorList>
            <person name="Varghese N."/>
            <person name="Submissions S."/>
        </authorList>
    </citation>
    <scope>NUCLEOTIDE SEQUENCE [LARGE SCALE GENOMIC DNA]</scope>
    <source>
        <strain evidence="13 14">DSM 21342</strain>
    </source>
</reference>
<dbReference type="InterPro" id="IPR015421">
    <property type="entry name" value="PyrdxlP-dep_Trfase_major"/>
</dbReference>
<dbReference type="AlphaFoldDB" id="A0A521CNR3"/>
<dbReference type="GO" id="GO:0102933">
    <property type="term" value="F:GDP-4-dehydro-6-deoxy-D-mannose-4-aminotransferase activity"/>
    <property type="evidence" value="ECO:0007669"/>
    <property type="project" value="UniProtKB-EC"/>
</dbReference>
<dbReference type="Proteomes" id="UP000315971">
    <property type="component" value="Unassembled WGS sequence"/>
</dbReference>
<evidence type="ECO:0000256" key="11">
    <source>
        <dbReference type="PIRSR" id="PIRSR000390-2"/>
    </source>
</evidence>
<evidence type="ECO:0000256" key="2">
    <source>
        <dbReference type="ARBA" id="ARBA00005125"/>
    </source>
</evidence>
<feature type="modified residue" description="N6-(pyridoxal phosphate)lysine" evidence="11">
    <location>
        <position position="214"/>
    </location>
</feature>
<keyword evidence="5 11" id="KW-0663">Pyridoxal phosphate</keyword>
<dbReference type="GO" id="GO:0000271">
    <property type="term" value="P:polysaccharide biosynthetic process"/>
    <property type="evidence" value="ECO:0007669"/>
    <property type="project" value="TreeGrafter"/>
</dbReference>
<dbReference type="PANTHER" id="PTHR30244:SF30">
    <property type="entry name" value="BLR5990 PROTEIN"/>
    <property type="match status" value="1"/>
</dbReference>
<dbReference type="FunFam" id="3.40.640.10:FF:000090">
    <property type="entry name" value="Pyridoxal phosphate-dependent aminotransferase"/>
    <property type="match status" value="1"/>
</dbReference>
<accession>A0A521CNR3</accession>
<sequence>MFSEVVQFIRSQFNSEKFIPLHEPVFVGNEKEYVLETIDSTYVSSVGKFVDRFEEMVRDYTGAKYAIATTNGTAALHMALMMAGVDRGDLVITQALSFIATCNAINYIGAEPVFVDVDLDTLGLSPEKVEEFLKENTEIRNNTCFFKATQQKIAACVPMHTFGHPARIDQLKVICERYHINLVEDAAESLGSSYLGQQTGTFGLLGTYSFNGNKTITCGGGGVIVTNDERLGKLGKHLTTQAKVPHRWDFVHDHIGYNYRLPNLNAALACAQMEQLDVFINNKRELSKKYKEFFDGKGFNFVVEPQYSRSNYWLNAILLNDREQRDAFLTFTNDKGVMTRPVWALMTRLEMFKHCIKADLANSEWIEDRLVNIPSSVRL</sequence>
<protein>
    <recommendedName>
        <fullName evidence="9">GDP-perosamine synthase</fullName>
        <ecNumber evidence="8">2.6.1.102</ecNumber>
    </recommendedName>
</protein>
<dbReference type="Pfam" id="PF01041">
    <property type="entry name" value="DegT_DnrJ_EryC1"/>
    <property type="match status" value="1"/>
</dbReference>
<evidence type="ECO:0000256" key="12">
    <source>
        <dbReference type="RuleBase" id="RU004508"/>
    </source>
</evidence>
<dbReference type="Gene3D" id="3.40.640.10">
    <property type="entry name" value="Type I PLP-dependent aspartate aminotransferase-like (Major domain)"/>
    <property type="match status" value="1"/>
</dbReference>